<dbReference type="RefSeq" id="XP_065825329.1">
    <property type="nucleotide sequence ID" value="XM_065969257.1"/>
</dbReference>
<dbReference type="Gene3D" id="3.40.1170.60">
    <property type="match status" value="1"/>
</dbReference>
<evidence type="ECO:0000313" key="14">
    <source>
        <dbReference type="Proteomes" id="UP000078595"/>
    </source>
</evidence>
<dbReference type="EMBL" id="CP144536">
    <property type="protein sequence ID" value="WWC63264.1"/>
    <property type="molecule type" value="Genomic_DNA"/>
</dbReference>
<feature type="region of interest" description="Disordered" evidence="10">
    <location>
        <begin position="1"/>
        <end position="20"/>
    </location>
</feature>
<dbReference type="GO" id="GO:0006281">
    <property type="term" value="P:DNA repair"/>
    <property type="evidence" value="ECO:0007669"/>
    <property type="project" value="UniProtKB-KW"/>
</dbReference>
<evidence type="ECO:0000256" key="2">
    <source>
        <dbReference type="ARBA" id="ARBA00022679"/>
    </source>
</evidence>
<keyword evidence="3" id="KW-0479">Metal-binding</keyword>
<evidence type="ECO:0000256" key="4">
    <source>
        <dbReference type="ARBA" id="ARBA00022763"/>
    </source>
</evidence>
<dbReference type="InterPro" id="IPR041298">
    <property type="entry name" value="UBZ3"/>
</dbReference>
<dbReference type="Gene3D" id="3.30.1490.100">
    <property type="entry name" value="DNA polymerase, Y-family, little finger domain"/>
    <property type="match status" value="1"/>
</dbReference>
<dbReference type="GO" id="GO:0005657">
    <property type="term" value="C:replication fork"/>
    <property type="evidence" value="ECO:0007669"/>
    <property type="project" value="UniProtKB-ARBA"/>
</dbReference>
<proteinExistence type="predicted"/>
<dbReference type="GO" id="GO:0009314">
    <property type="term" value="P:response to radiation"/>
    <property type="evidence" value="ECO:0007669"/>
    <property type="project" value="TreeGrafter"/>
</dbReference>
<evidence type="ECO:0000256" key="5">
    <source>
        <dbReference type="ARBA" id="ARBA00022771"/>
    </source>
</evidence>
<evidence type="ECO:0000259" key="11">
    <source>
        <dbReference type="PROSITE" id="PS50173"/>
    </source>
</evidence>
<dbReference type="AlphaFoldDB" id="A0AAJ8KRA5"/>
<dbReference type="GO" id="GO:0070987">
    <property type="term" value="P:error-free translesion synthesis"/>
    <property type="evidence" value="ECO:0007669"/>
    <property type="project" value="UniProtKB-ARBA"/>
</dbReference>
<dbReference type="KEGG" id="kdj:28969584"/>
<dbReference type="FunFam" id="1.10.150.20:FF:000014">
    <property type="entry name" value="Polymerase (DNA directed), eta"/>
    <property type="match status" value="1"/>
</dbReference>
<dbReference type="InterPro" id="IPR036775">
    <property type="entry name" value="DNA_pol_Y-fam_lit_finger_sf"/>
</dbReference>
<keyword evidence="2" id="KW-0808">Transferase</keyword>
<feature type="domain" description="UBZ3-type" evidence="12">
    <location>
        <begin position="658"/>
        <end position="705"/>
    </location>
</feature>
<dbReference type="CDD" id="cd01702">
    <property type="entry name" value="PolY_Pol_eta"/>
    <property type="match status" value="1"/>
</dbReference>
<feature type="region of interest" description="Disordered" evidence="10">
    <location>
        <begin position="208"/>
        <end position="246"/>
    </location>
</feature>
<dbReference type="GO" id="GO:0007064">
    <property type="term" value="P:mitotic sister chromatid cohesion"/>
    <property type="evidence" value="ECO:0007669"/>
    <property type="project" value="UniProtKB-ARBA"/>
</dbReference>
<keyword evidence="5" id="KW-0863">Zinc-finger</keyword>
<dbReference type="SUPFAM" id="SSF56672">
    <property type="entry name" value="DNA/RNA polymerases"/>
    <property type="match status" value="1"/>
</dbReference>
<evidence type="ECO:0000256" key="10">
    <source>
        <dbReference type="SAM" id="MobiDB-lite"/>
    </source>
</evidence>
<name>A0AAJ8KRA5_9TREE</name>
<reference evidence="13" key="2">
    <citation type="submission" date="2024-02" db="EMBL/GenBank/DDBJ databases">
        <title>Comparative genomics of Cryptococcus and Kwoniella reveals pathogenesis evolution and contrasting modes of karyotype evolution via chromosome fusion or intercentromeric recombination.</title>
        <authorList>
            <person name="Coelho M.A."/>
            <person name="David-Palma M."/>
            <person name="Shea T."/>
            <person name="Bowers K."/>
            <person name="McGinley-Smith S."/>
            <person name="Mohammad A.W."/>
            <person name="Gnirke A."/>
            <person name="Yurkov A.M."/>
            <person name="Nowrousian M."/>
            <person name="Sun S."/>
            <person name="Cuomo C.A."/>
            <person name="Heitman J."/>
        </authorList>
    </citation>
    <scope>NUCLEOTIDE SEQUENCE</scope>
    <source>
        <strain evidence="13">CBS 10117</strain>
    </source>
</reference>
<organism evidence="13 14">
    <name type="scientific">Kwoniella dejecticola CBS 10117</name>
    <dbReference type="NCBI Taxonomy" id="1296121"/>
    <lineage>
        <taxon>Eukaryota</taxon>
        <taxon>Fungi</taxon>
        <taxon>Dikarya</taxon>
        <taxon>Basidiomycota</taxon>
        <taxon>Agaricomycotina</taxon>
        <taxon>Tremellomycetes</taxon>
        <taxon>Tremellales</taxon>
        <taxon>Cryptococcaceae</taxon>
        <taxon>Kwoniella</taxon>
    </lineage>
</organism>
<dbReference type="Pfam" id="PF11799">
    <property type="entry name" value="IMS_C"/>
    <property type="match status" value="1"/>
</dbReference>
<dbReference type="InterPro" id="IPR017961">
    <property type="entry name" value="DNA_pol_Y-fam_little_finger"/>
</dbReference>
<gene>
    <name evidence="13" type="ORF">I303_105864</name>
</gene>
<feature type="compositionally biased region" description="Basic and acidic residues" evidence="10">
    <location>
        <begin position="225"/>
        <end position="238"/>
    </location>
</feature>
<evidence type="ECO:0000256" key="7">
    <source>
        <dbReference type="ARBA" id="ARBA00023204"/>
    </source>
</evidence>
<reference evidence="13" key="1">
    <citation type="submission" date="2013-07" db="EMBL/GenBank/DDBJ databases">
        <authorList>
            <consortium name="The Broad Institute Genome Sequencing Platform"/>
            <person name="Cuomo C."/>
            <person name="Litvintseva A."/>
            <person name="Chen Y."/>
            <person name="Heitman J."/>
            <person name="Sun S."/>
            <person name="Springer D."/>
            <person name="Dromer F."/>
            <person name="Young S.K."/>
            <person name="Zeng Q."/>
            <person name="Gargeya S."/>
            <person name="Fitzgerald M."/>
            <person name="Abouelleil A."/>
            <person name="Alvarado L."/>
            <person name="Berlin A.M."/>
            <person name="Chapman S.B."/>
            <person name="Dewar J."/>
            <person name="Goldberg J."/>
            <person name="Griggs A."/>
            <person name="Gujja S."/>
            <person name="Hansen M."/>
            <person name="Howarth C."/>
            <person name="Imamovic A."/>
            <person name="Larimer J."/>
            <person name="McCowan C."/>
            <person name="Murphy C."/>
            <person name="Pearson M."/>
            <person name="Priest M."/>
            <person name="Roberts A."/>
            <person name="Saif S."/>
            <person name="Shea T."/>
            <person name="Sykes S."/>
            <person name="Wortman J."/>
            <person name="Nusbaum C."/>
            <person name="Birren B."/>
        </authorList>
    </citation>
    <scope>NUCLEOTIDE SEQUENCE</scope>
    <source>
        <strain evidence="13">CBS 10117</strain>
    </source>
</reference>
<keyword evidence="7" id="KW-0234">DNA repair</keyword>
<dbReference type="Gene3D" id="3.30.70.270">
    <property type="match status" value="1"/>
</dbReference>
<dbReference type="PROSITE" id="PS50173">
    <property type="entry name" value="UMUC"/>
    <property type="match status" value="1"/>
</dbReference>
<dbReference type="PANTHER" id="PTHR45873">
    <property type="entry name" value="DNA POLYMERASE ETA"/>
    <property type="match status" value="1"/>
</dbReference>
<evidence type="ECO:0000256" key="8">
    <source>
        <dbReference type="ARBA" id="ARBA00023242"/>
    </source>
</evidence>
<evidence type="ECO:0000256" key="9">
    <source>
        <dbReference type="ARBA" id="ARBA00044975"/>
    </source>
</evidence>
<dbReference type="Proteomes" id="UP000078595">
    <property type="component" value="Chromosome 7"/>
</dbReference>
<dbReference type="Gene3D" id="1.10.150.20">
    <property type="entry name" value="5' to 3' exonuclease, C-terminal subdomain"/>
    <property type="match status" value="1"/>
</dbReference>
<dbReference type="GeneID" id="28969584"/>
<dbReference type="GO" id="GO:0005634">
    <property type="term" value="C:nucleus"/>
    <property type="evidence" value="ECO:0007669"/>
    <property type="project" value="UniProtKB-SubCell"/>
</dbReference>
<dbReference type="GO" id="GO:0008270">
    <property type="term" value="F:zinc ion binding"/>
    <property type="evidence" value="ECO:0007669"/>
    <property type="project" value="UniProtKB-KW"/>
</dbReference>
<keyword evidence="8" id="KW-0539">Nucleus</keyword>
<feature type="compositionally biased region" description="Basic residues" evidence="10">
    <location>
        <begin position="728"/>
        <end position="744"/>
    </location>
</feature>
<keyword evidence="6" id="KW-0862">Zinc</keyword>
<feature type="region of interest" description="Disordered" evidence="10">
    <location>
        <begin position="519"/>
        <end position="581"/>
    </location>
</feature>
<dbReference type="InterPro" id="IPR001126">
    <property type="entry name" value="UmuC"/>
</dbReference>
<feature type="region of interest" description="Disordered" evidence="10">
    <location>
        <begin position="704"/>
        <end position="744"/>
    </location>
</feature>
<dbReference type="SUPFAM" id="SSF100879">
    <property type="entry name" value="Lesion bypass DNA polymerase (Y-family), little finger domain"/>
    <property type="match status" value="1"/>
</dbReference>
<dbReference type="Pfam" id="PF00817">
    <property type="entry name" value="IMS"/>
    <property type="match status" value="1"/>
</dbReference>
<feature type="compositionally biased region" description="Low complexity" evidence="10">
    <location>
        <begin position="526"/>
        <end position="545"/>
    </location>
</feature>
<evidence type="ECO:0000256" key="3">
    <source>
        <dbReference type="ARBA" id="ARBA00022723"/>
    </source>
</evidence>
<dbReference type="InterPro" id="IPR043502">
    <property type="entry name" value="DNA/RNA_pol_sf"/>
</dbReference>
<evidence type="ECO:0000256" key="1">
    <source>
        <dbReference type="ARBA" id="ARBA00004123"/>
    </source>
</evidence>
<dbReference type="GO" id="GO:0035861">
    <property type="term" value="C:site of double-strand break"/>
    <property type="evidence" value="ECO:0007669"/>
    <property type="project" value="TreeGrafter"/>
</dbReference>
<accession>A0AAJ8KRA5</accession>
<protein>
    <recommendedName>
        <fullName evidence="9">DNA polymerase eta</fullName>
    </recommendedName>
</protein>
<dbReference type="FunFam" id="3.30.1490.100:FF:000009">
    <property type="entry name" value="DNA polymerase eta subunit"/>
    <property type="match status" value="1"/>
</dbReference>
<keyword evidence="14" id="KW-1185">Reference proteome</keyword>
<sequence length="744" mass="81861">MSFLAGPSKRSDQSSPDNGPVTYRHLLSPQAMTVFNPLRTIAHCDIDAAYAQFEQVRLGLPDDIPLICAQWQSIIAVNYPARKYGIKRFTTLDEARKMCPELVVQHVATYRNGEAEAGYWGEVDPQTHKVSLDPYRRESLKILAIFKEMVTKGEIEKASIDEAFLDLTPMVIDKLLTIHPYLATIPDDAPEGLDSPLPPPPPINWAKAGNVFPINGDTELPSQEHVNDGEREEERSEDGNDEDTFARKHNNQDMWEDWALCIGAEIMKETRDEVFRQLHYTCSAGIAHNKAMAKLCSAWKKPNNQTVLRASATAAFLRDRDFTDIRTLGGKLGNAIATEYGAKTVGDMLLVSLEEMQNRFGEESIWVYNILRGIDHTEVKGRVATKSMLASKNVRPNVRTPEQGQHWLSVLAGELNVRLREAREVAPGLWPKTLVLSHRQGIDPSRSRQTPFPFTRNLSTEYILKFARKLWEEATAPMKNGNMKLNNIALSFTGLERLEGGQQGIENFFAQPKSSAALSPDISEVPTRPSLPSASSSTSSVPTISNLAKRPMSPDRTPSSSSLATSAGPSPKKPRLPTLHMGKKKMGLDAFLSKKAESSEVGAKRGQSSLTKAASMPDKLIPEDAKTGNVDFIAIEDHGVMTDGLEISNDSDFEVAEADGGSWTCPECQETLIAPLDLGVERGGVVKALKQEHKDWHFALSLQEGSGSASHTSRPLQSSGRNGGGTSQKKKKKVGGIKAFFKPK</sequence>
<feature type="domain" description="UmuC" evidence="11">
    <location>
        <begin position="41"/>
        <end position="329"/>
    </location>
</feature>
<dbReference type="InterPro" id="IPR052230">
    <property type="entry name" value="DNA_polymerase_eta"/>
</dbReference>
<feature type="compositionally biased region" description="Low complexity" evidence="10">
    <location>
        <begin position="557"/>
        <end position="570"/>
    </location>
</feature>
<keyword evidence="4" id="KW-0227">DNA damage</keyword>
<dbReference type="InterPro" id="IPR043128">
    <property type="entry name" value="Rev_trsase/Diguanyl_cyclase"/>
</dbReference>
<dbReference type="PROSITE" id="PS51907">
    <property type="entry name" value="ZF_UBZ3"/>
    <property type="match status" value="1"/>
</dbReference>
<feature type="compositionally biased region" description="Polar residues" evidence="10">
    <location>
        <begin position="704"/>
        <end position="720"/>
    </location>
</feature>
<evidence type="ECO:0000259" key="12">
    <source>
        <dbReference type="PROSITE" id="PS51907"/>
    </source>
</evidence>
<evidence type="ECO:0000256" key="6">
    <source>
        <dbReference type="ARBA" id="ARBA00022833"/>
    </source>
</evidence>
<dbReference type="GO" id="GO:0003684">
    <property type="term" value="F:damaged DNA binding"/>
    <property type="evidence" value="ECO:0007669"/>
    <property type="project" value="InterPro"/>
</dbReference>
<evidence type="ECO:0000313" key="13">
    <source>
        <dbReference type="EMBL" id="WWC63264.1"/>
    </source>
</evidence>
<dbReference type="FunFam" id="3.40.1170.60:FF:000008">
    <property type="entry name" value="DNA polymerase eta subunit"/>
    <property type="match status" value="1"/>
</dbReference>
<comment type="subcellular location">
    <subcellularLocation>
        <location evidence="1">Nucleus</location>
    </subcellularLocation>
</comment>
<dbReference type="GO" id="GO:0003887">
    <property type="term" value="F:DNA-directed DNA polymerase activity"/>
    <property type="evidence" value="ECO:0007669"/>
    <property type="project" value="TreeGrafter"/>
</dbReference>
<dbReference type="GO" id="GO:0042276">
    <property type="term" value="P:error-prone translesion synthesis"/>
    <property type="evidence" value="ECO:0007669"/>
    <property type="project" value="TreeGrafter"/>
</dbReference>
<dbReference type="Pfam" id="PF21704">
    <property type="entry name" value="POLH-Rev1_HhH"/>
    <property type="match status" value="1"/>
</dbReference>
<dbReference type="PANTHER" id="PTHR45873:SF1">
    <property type="entry name" value="DNA POLYMERASE ETA"/>
    <property type="match status" value="1"/>
</dbReference>